<dbReference type="AlphaFoldDB" id="A0A2J8AFT2"/>
<comment type="caution">
    <text evidence="8">The sequence shown here is derived from an EMBL/GenBank/DDBJ whole genome shotgun (WGS) entry which is preliminary data.</text>
</comment>
<evidence type="ECO:0000256" key="4">
    <source>
        <dbReference type="ARBA" id="ARBA00023054"/>
    </source>
</evidence>
<feature type="coiled-coil region" evidence="6">
    <location>
        <begin position="136"/>
        <end position="163"/>
    </location>
</feature>
<feature type="compositionally biased region" description="Polar residues" evidence="7">
    <location>
        <begin position="224"/>
        <end position="233"/>
    </location>
</feature>
<feature type="compositionally biased region" description="Gly residues" evidence="7">
    <location>
        <begin position="369"/>
        <end position="378"/>
    </location>
</feature>
<evidence type="ECO:0000256" key="7">
    <source>
        <dbReference type="SAM" id="MobiDB-lite"/>
    </source>
</evidence>
<keyword evidence="3" id="KW-0690">Ribosome biogenesis</keyword>
<dbReference type="GO" id="GO:0042273">
    <property type="term" value="P:ribosomal large subunit biogenesis"/>
    <property type="evidence" value="ECO:0007669"/>
    <property type="project" value="TreeGrafter"/>
</dbReference>
<feature type="compositionally biased region" description="Basic and acidic residues" evidence="7">
    <location>
        <begin position="269"/>
        <end position="281"/>
    </location>
</feature>
<dbReference type="Proteomes" id="UP000236333">
    <property type="component" value="Unassembled WGS sequence"/>
</dbReference>
<evidence type="ECO:0000256" key="5">
    <source>
        <dbReference type="ARBA" id="ARBA00023242"/>
    </source>
</evidence>
<dbReference type="GO" id="GO:0030687">
    <property type="term" value="C:preribosome, large subunit precursor"/>
    <property type="evidence" value="ECO:0007669"/>
    <property type="project" value="TreeGrafter"/>
</dbReference>
<dbReference type="InterPro" id="IPR008610">
    <property type="entry name" value="Ebp2"/>
</dbReference>
<proteinExistence type="inferred from homology"/>
<dbReference type="GO" id="GO:0005730">
    <property type="term" value="C:nucleolus"/>
    <property type="evidence" value="ECO:0007669"/>
    <property type="project" value="UniProtKB-SubCell"/>
</dbReference>
<dbReference type="EMBL" id="PGGS01000031">
    <property type="protein sequence ID" value="PNH11380.1"/>
    <property type="molecule type" value="Genomic_DNA"/>
</dbReference>
<keyword evidence="5" id="KW-0539">Nucleus</keyword>
<evidence type="ECO:0000313" key="9">
    <source>
        <dbReference type="Proteomes" id="UP000236333"/>
    </source>
</evidence>
<keyword evidence="4 6" id="KW-0175">Coiled coil</keyword>
<dbReference type="GO" id="GO:0034399">
    <property type="term" value="C:nuclear periphery"/>
    <property type="evidence" value="ECO:0007669"/>
    <property type="project" value="TreeGrafter"/>
</dbReference>
<dbReference type="GO" id="GO:0006364">
    <property type="term" value="P:rRNA processing"/>
    <property type="evidence" value="ECO:0007669"/>
    <property type="project" value="TreeGrafter"/>
</dbReference>
<gene>
    <name evidence="8" type="ORF">TSOC_001734</name>
</gene>
<organism evidence="8 9">
    <name type="scientific">Tetrabaena socialis</name>
    <dbReference type="NCBI Taxonomy" id="47790"/>
    <lineage>
        <taxon>Eukaryota</taxon>
        <taxon>Viridiplantae</taxon>
        <taxon>Chlorophyta</taxon>
        <taxon>core chlorophytes</taxon>
        <taxon>Chlorophyceae</taxon>
        <taxon>CS clade</taxon>
        <taxon>Chlamydomonadales</taxon>
        <taxon>Tetrabaenaceae</taxon>
        <taxon>Tetrabaena</taxon>
    </lineage>
</organism>
<dbReference type="PANTHER" id="PTHR13028:SF0">
    <property type="entry name" value="RRNA-PROCESSING PROTEIN EBP2-RELATED"/>
    <property type="match status" value="1"/>
</dbReference>
<comment type="similarity">
    <text evidence="2">Belongs to the EBP2 family.</text>
</comment>
<feature type="compositionally biased region" description="Gly residues" evidence="7">
    <location>
        <begin position="291"/>
        <end position="301"/>
    </location>
</feature>
<sequence>MGNKRRKVESEEEESEDELEEEYEPDDEDADDEEGGEAGPSGREERPAIYNVEALHDKLEDIGWDAGLAWDETLVLTTDAPTAVPNVEDDLARELAFYSQALSGAQVAIRRFEEAGTPWLRPLDYYAEMVKTDNHMAKVKKQLMFEQQQIEAAEERRKQREAKQYGKQVQAAKVKERGAEKKRQITEISKLRKQREKSGFEGELNMDDKLAEMDHKRRPMNIKQLGQRSSNVDSKAPNKKRQMRDSKFGFGGRKALGKQNDAFSAASTEDYKPGGFKDHFGPRKGGVQKRSGGGPGGGGAREGGRDGPREGGGGSRGKGGKKPTGRAVKAQRPGKERRKSMAGGRGGKGGKRAVKAQRPGKERRKSMAGGRGGKGGKR</sequence>
<accession>A0A2J8AFT2</accession>
<reference evidence="8 9" key="1">
    <citation type="journal article" date="2017" name="Mol. Biol. Evol.">
        <title>The 4-celled Tetrabaena socialis nuclear genome reveals the essential components for genetic control of cell number at the origin of multicellularity in the volvocine lineage.</title>
        <authorList>
            <person name="Featherston J."/>
            <person name="Arakaki Y."/>
            <person name="Hanschen E.R."/>
            <person name="Ferris P.J."/>
            <person name="Michod R.E."/>
            <person name="Olson B.J.S.C."/>
            <person name="Nozaki H."/>
            <person name="Durand P.M."/>
        </authorList>
    </citation>
    <scope>NUCLEOTIDE SEQUENCE [LARGE SCALE GENOMIC DNA]</scope>
    <source>
        <strain evidence="8 9">NIES-571</strain>
    </source>
</reference>
<name>A0A2J8AFT2_9CHLO</name>
<evidence type="ECO:0000256" key="2">
    <source>
        <dbReference type="ARBA" id="ARBA00007336"/>
    </source>
</evidence>
<dbReference type="Pfam" id="PF05890">
    <property type="entry name" value="Ebp2"/>
    <property type="match status" value="1"/>
</dbReference>
<dbReference type="PANTHER" id="PTHR13028">
    <property type="entry name" value="RRNA PROCESSING PROTEIN EBNA1-BINDING PROTEIN-RELATED"/>
    <property type="match status" value="1"/>
</dbReference>
<evidence type="ECO:0000256" key="1">
    <source>
        <dbReference type="ARBA" id="ARBA00004604"/>
    </source>
</evidence>
<feature type="region of interest" description="Disordered" evidence="7">
    <location>
        <begin position="1"/>
        <end position="47"/>
    </location>
</feature>
<evidence type="ECO:0000256" key="3">
    <source>
        <dbReference type="ARBA" id="ARBA00022517"/>
    </source>
</evidence>
<protein>
    <submittedName>
        <fullName evidence="8">Putative rRNA-processing protein EBP2</fullName>
    </submittedName>
</protein>
<keyword evidence="9" id="KW-1185">Reference proteome</keyword>
<feature type="region of interest" description="Disordered" evidence="7">
    <location>
        <begin position="209"/>
        <end position="378"/>
    </location>
</feature>
<dbReference type="OrthoDB" id="443772at2759"/>
<evidence type="ECO:0000313" key="8">
    <source>
        <dbReference type="EMBL" id="PNH11380.1"/>
    </source>
</evidence>
<feature type="compositionally biased region" description="Acidic residues" evidence="7">
    <location>
        <begin position="10"/>
        <end position="36"/>
    </location>
</feature>
<evidence type="ECO:0000256" key="6">
    <source>
        <dbReference type="SAM" id="Coils"/>
    </source>
</evidence>
<comment type="subcellular location">
    <subcellularLocation>
        <location evidence="1">Nucleus</location>
        <location evidence="1">Nucleolus</location>
    </subcellularLocation>
</comment>